<dbReference type="Gene3D" id="1.10.10.10">
    <property type="entry name" value="Winged helix-like DNA-binding domain superfamily/Winged helix DNA-binding domain"/>
    <property type="match status" value="1"/>
</dbReference>
<dbReference type="Proteomes" id="UP000542674">
    <property type="component" value="Unassembled WGS sequence"/>
</dbReference>
<evidence type="ECO:0000313" key="2">
    <source>
        <dbReference type="Proteomes" id="UP000542674"/>
    </source>
</evidence>
<comment type="caution">
    <text evidence="1">The sequence shown here is derived from an EMBL/GenBank/DDBJ whole genome shotgun (WGS) entry which is preliminary data.</text>
</comment>
<sequence length="211" mass="22399">MLTIQGPVERGRAPRQVDVPDGHSAAFGGCGCDSCAFDIRLPGAVAPDFRGELDADRTTWWVTNTGDREPLLVADVDHPDETVAVRPGERVPFAFDMALIRPSTGPLSVTVFATLARSRRAAARPCPGLDPVAVPHLDRTSRYYAVLAELCGTGPMPTSAGIAARLGMSPRAVDAHIDYLIDKLGIPAPAIRSTGWKRTALVAHVRRAGAA</sequence>
<keyword evidence="2" id="KW-1185">Reference proteome</keyword>
<organism evidence="1 2">
    <name type="scientific">Saccharothrix violaceirubra</name>
    <dbReference type="NCBI Taxonomy" id="413306"/>
    <lineage>
        <taxon>Bacteria</taxon>
        <taxon>Bacillati</taxon>
        <taxon>Actinomycetota</taxon>
        <taxon>Actinomycetes</taxon>
        <taxon>Pseudonocardiales</taxon>
        <taxon>Pseudonocardiaceae</taxon>
        <taxon>Saccharothrix</taxon>
    </lineage>
</organism>
<dbReference type="AlphaFoldDB" id="A0A7W7T252"/>
<name>A0A7W7T252_9PSEU</name>
<reference evidence="1 2" key="1">
    <citation type="submission" date="2020-08" db="EMBL/GenBank/DDBJ databases">
        <title>Sequencing the genomes of 1000 actinobacteria strains.</title>
        <authorList>
            <person name="Klenk H.-P."/>
        </authorList>
    </citation>
    <scope>NUCLEOTIDE SEQUENCE [LARGE SCALE GENOMIC DNA]</scope>
    <source>
        <strain evidence="1 2">DSM 45084</strain>
    </source>
</reference>
<gene>
    <name evidence="1" type="ORF">F4559_002487</name>
</gene>
<dbReference type="InterPro" id="IPR036388">
    <property type="entry name" value="WH-like_DNA-bd_sf"/>
</dbReference>
<accession>A0A7W7T252</accession>
<evidence type="ECO:0000313" key="1">
    <source>
        <dbReference type="EMBL" id="MBB4965128.1"/>
    </source>
</evidence>
<proteinExistence type="predicted"/>
<dbReference type="EMBL" id="JACHJS010000001">
    <property type="protein sequence ID" value="MBB4965128.1"/>
    <property type="molecule type" value="Genomic_DNA"/>
</dbReference>
<dbReference type="RefSeq" id="WP_184668535.1">
    <property type="nucleotide sequence ID" value="NZ_BAABAI010000013.1"/>
</dbReference>
<protein>
    <submittedName>
        <fullName evidence="1">Uncharacterized protein</fullName>
    </submittedName>
</protein>